<organism evidence="2 4">
    <name type="scientific">Arcobacter ellisii</name>
    <dbReference type="NCBI Taxonomy" id="913109"/>
    <lineage>
        <taxon>Bacteria</taxon>
        <taxon>Pseudomonadati</taxon>
        <taxon>Campylobacterota</taxon>
        <taxon>Epsilonproteobacteria</taxon>
        <taxon>Campylobacterales</taxon>
        <taxon>Arcobacteraceae</taxon>
        <taxon>Arcobacter</taxon>
    </lineage>
</organism>
<accession>A0A347U6I6</accession>
<dbReference type="EMBL" id="NXIG01000005">
    <property type="protein sequence ID" value="RXI31161.1"/>
    <property type="molecule type" value="Genomic_DNA"/>
</dbReference>
<reference evidence="1 3" key="2">
    <citation type="submission" date="2018-08" db="EMBL/GenBank/DDBJ databases">
        <title>Complete genome of the Arcobacter ellisii type strain LMG 26155.</title>
        <authorList>
            <person name="Miller W.G."/>
            <person name="Yee E."/>
            <person name="Bono J.L."/>
        </authorList>
    </citation>
    <scope>NUCLEOTIDE SEQUENCE [LARGE SCALE GENOMIC DNA]</scope>
    <source>
        <strain evidence="1 3">LMG 26155</strain>
    </source>
</reference>
<keyword evidence="3" id="KW-1185">Reference proteome</keyword>
<sequence>MFWFHVTLSLGRSDSLIIEADSKTDILTFFNSVSVAVVSSIKKIVYSKELNVNYVQKVITKELYYKKIIVCAKSKTKAKMFELYNIKKTITKDIILTQFKKLNIDNEQIEDIYNVLFID</sequence>
<dbReference type="RefSeq" id="WP_118916691.1">
    <property type="nucleotide sequence ID" value="NZ_CP032097.1"/>
</dbReference>
<protein>
    <submittedName>
        <fullName evidence="2">Uncharacterized protein</fullName>
    </submittedName>
</protein>
<dbReference type="Proteomes" id="UP000290588">
    <property type="component" value="Unassembled WGS sequence"/>
</dbReference>
<name>A0A347U6I6_9BACT</name>
<reference evidence="2 4" key="1">
    <citation type="submission" date="2017-09" db="EMBL/GenBank/DDBJ databases">
        <title>Genomics of the genus Arcobacter.</title>
        <authorList>
            <person name="Perez-Cataluna A."/>
            <person name="Figueras M.J."/>
            <person name="Salas-Masso N."/>
        </authorList>
    </citation>
    <scope>NUCLEOTIDE SEQUENCE [LARGE SCALE GENOMIC DNA]</scope>
    <source>
        <strain evidence="2 4">CECT 7837</strain>
    </source>
</reference>
<evidence type="ECO:0000313" key="2">
    <source>
        <dbReference type="EMBL" id="RXI31161.1"/>
    </source>
</evidence>
<dbReference type="Proteomes" id="UP000262582">
    <property type="component" value="Chromosome"/>
</dbReference>
<gene>
    <name evidence="1" type="ORF">AELL_0784</name>
    <name evidence="2" type="ORF">CP962_06790</name>
</gene>
<dbReference type="EMBL" id="CP032097">
    <property type="protein sequence ID" value="AXX94464.1"/>
    <property type="molecule type" value="Genomic_DNA"/>
</dbReference>
<dbReference type="KEGG" id="aell:AELL_0784"/>
<evidence type="ECO:0000313" key="1">
    <source>
        <dbReference type="EMBL" id="AXX94464.1"/>
    </source>
</evidence>
<evidence type="ECO:0000313" key="3">
    <source>
        <dbReference type="Proteomes" id="UP000262582"/>
    </source>
</evidence>
<evidence type="ECO:0000313" key="4">
    <source>
        <dbReference type="Proteomes" id="UP000290588"/>
    </source>
</evidence>
<dbReference type="AlphaFoldDB" id="A0A347U6I6"/>
<proteinExistence type="predicted"/>